<comment type="caution">
    <text evidence="3">The sequence shown here is derived from an EMBL/GenBank/DDBJ whole genome shotgun (WGS) entry which is preliminary data.</text>
</comment>
<evidence type="ECO:0008006" key="5">
    <source>
        <dbReference type="Google" id="ProtNLM"/>
    </source>
</evidence>
<protein>
    <recommendedName>
        <fullName evidence="5">S-methyl-5-thioribose-1-phosphate isomerase</fullName>
    </recommendedName>
</protein>
<evidence type="ECO:0000313" key="4">
    <source>
        <dbReference type="Proteomes" id="UP000070549"/>
    </source>
</evidence>
<dbReference type="InterPro" id="IPR037171">
    <property type="entry name" value="NagB/RpiA_transferase-like"/>
</dbReference>
<gene>
    <name evidence="3" type="ORF">AKJ49_01190</name>
</gene>
<dbReference type="Gene3D" id="3.40.50.10470">
    <property type="entry name" value="Translation initiation factor eif-2b, domain 2"/>
    <property type="match status" value="1"/>
</dbReference>
<evidence type="ECO:0000256" key="1">
    <source>
        <dbReference type="RuleBase" id="RU003814"/>
    </source>
</evidence>
<dbReference type="InterPro" id="IPR042529">
    <property type="entry name" value="IF_2B-like_C"/>
</dbReference>
<accession>A0A133VFP5</accession>
<keyword evidence="4" id="KW-1185">Reference proteome</keyword>
<dbReference type="SUPFAM" id="SSF100950">
    <property type="entry name" value="NagB/RpiA/CoA transferase-like"/>
    <property type="match status" value="1"/>
</dbReference>
<dbReference type="InterPro" id="IPR000649">
    <property type="entry name" value="IF-2B-related"/>
</dbReference>
<name>A0A133VFP5_9EURY</name>
<sequence length="258" mass="29035">MPKDELPILVDLHKNVYFDDEEGEAVILDRRKLPLDTTHYRCKTYQEVAEAIEKMVTQSLGVSPAAGYGVVTAAYQAQEKNKSEKKKQIRKAVKRIKNTRPTQTSLHYLMDEMLETAEEKIGKDENLFKAMRKKAYDWTKNLMKVSRKLGKHTSKIIDDGDTILTHCYGGPAIYFMGDYARRDGKEVNYYCTETRPYLQGARLTSFALSQGGFDVTLITDGMPAYCMSEGLISKFITGADRISMDGGVANKIGTCQIA</sequence>
<dbReference type="GO" id="GO:0046523">
    <property type="term" value="F:S-methyl-5-thioribose-1-phosphate isomerase activity"/>
    <property type="evidence" value="ECO:0007669"/>
    <property type="project" value="TreeGrafter"/>
</dbReference>
<organism evidence="3 4">
    <name type="scientific">candidate division MSBL1 archaeon SCGC-AAA382A03</name>
    <dbReference type="NCBI Taxonomy" id="1698278"/>
    <lineage>
        <taxon>Archaea</taxon>
        <taxon>Methanobacteriati</taxon>
        <taxon>Methanobacteriota</taxon>
        <taxon>candidate division MSBL1</taxon>
    </lineage>
</organism>
<feature type="non-terminal residue" evidence="3">
    <location>
        <position position="258"/>
    </location>
</feature>
<evidence type="ECO:0000256" key="2">
    <source>
        <dbReference type="SAM" id="Coils"/>
    </source>
</evidence>
<dbReference type="Gene3D" id="1.20.120.420">
    <property type="entry name" value="translation initiation factor eif-2b, domain 1"/>
    <property type="match status" value="1"/>
</dbReference>
<dbReference type="Proteomes" id="UP000070549">
    <property type="component" value="Unassembled WGS sequence"/>
</dbReference>
<dbReference type="InterPro" id="IPR027363">
    <property type="entry name" value="M1Pi_N"/>
</dbReference>
<dbReference type="PANTHER" id="PTHR43475:SF1">
    <property type="entry name" value="METHYLTHIORIBOSE-1-PHOSPHATE ISOMERASE"/>
    <property type="match status" value="1"/>
</dbReference>
<dbReference type="GO" id="GO:0019509">
    <property type="term" value="P:L-methionine salvage from methylthioadenosine"/>
    <property type="evidence" value="ECO:0007669"/>
    <property type="project" value="TreeGrafter"/>
</dbReference>
<keyword evidence="2" id="KW-0175">Coiled coil</keyword>
<feature type="coiled-coil region" evidence="2">
    <location>
        <begin position="75"/>
        <end position="134"/>
    </location>
</feature>
<proteinExistence type="inferred from homology"/>
<dbReference type="EMBL" id="LHYC01000026">
    <property type="protein sequence ID" value="KXB05250.1"/>
    <property type="molecule type" value="Genomic_DNA"/>
</dbReference>
<dbReference type="AlphaFoldDB" id="A0A133VFP5"/>
<evidence type="ECO:0000313" key="3">
    <source>
        <dbReference type="EMBL" id="KXB05250.1"/>
    </source>
</evidence>
<reference evidence="3 4" key="1">
    <citation type="journal article" date="2016" name="Sci. Rep.">
        <title>Metabolic traits of an uncultured archaeal lineage -MSBL1- from brine pools of the Red Sea.</title>
        <authorList>
            <person name="Mwirichia R."/>
            <person name="Alam I."/>
            <person name="Rashid M."/>
            <person name="Vinu M."/>
            <person name="Ba-Alawi W."/>
            <person name="Anthony Kamau A."/>
            <person name="Kamanda Ngugi D."/>
            <person name="Goker M."/>
            <person name="Klenk H.P."/>
            <person name="Bajic V."/>
            <person name="Stingl U."/>
        </authorList>
    </citation>
    <scope>NUCLEOTIDE SEQUENCE [LARGE SCALE GENOMIC DNA]</scope>
    <source>
        <strain evidence="3">SCGC-AAA382A03</strain>
    </source>
</reference>
<dbReference type="PANTHER" id="PTHR43475">
    <property type="entry name" value="METHYLTHIORIBOSE-1-PHOSPHATE ISOMERASE"/>
    <property type="match status" value="1"/>
</dbReference>
<comment type="similarity">
    <text evidence="1">Belongs to the eIF-2B alpha/beta/delta subunits family.</text>
</comment>
<dbReference type="Pfam" id="PF01008">
    <property type="entry name" value="IF-2B"/>
    <property type="match status" value="1"/>
</dbReference>